<name>A0A540WQP7_9BACT</name>
<keyword evidence="3" id="KW-1185">Reference proteome</keyword>
<accession>A0A540WQP7</accession>
<reference evidence="2 3" key="1">
    <citation type="submission" date="2019-06" db="EMBL/GenBank/DDBJ databases">
        <authorList>
            <person name="Livingstone P."/>
            <person name="Whitworth D."/>
        </authorList>
    </citation>
    <scope>NUCLEOTIDE SEQUENCE [LARGE SCALE GENOMIC DNA]</scope>
    <source>
        <strain evidence="2 3">AM401</strain>
    </source>
</reference>
<keyword evidence="1" id="KW-0812">Transmembrane</keyword>
<organism evidence="2 3">
    <name type="scientific">Myxococcus llanfairpwllgwyngyllgogerychwyrndrobwllllantysiliogogogochensis</name>
    <dbReference type="NCBI Taxonomy" id="2590453"/>
    <lineage>
        <taxon>Bacteria</taxon>
        <taxon>Pseudomonadati</taxon>
        <taxon>Myxococcota</taxon>
        <taxon>Myxococcia</taxon>
        <taxon>Myxococcales</taxon>
        <taxon>Cystobacterineae</taxon>
        <taxon>Myxococcaceae</taxon>
        <taxon>Myxococcus</taxon>
    </lineage>
</organism>
<dbReference type="EMBL" id="VIFM01000202">
    <property type="protein sequence ID" value="TQF11217.1"/>
    <property type="molecule type" value="Genomic_DNA"/>
</dbReference>
<keyword evidence="1" id="KW-0472">Membrane</keyword>
<gene>
    <name evidence="2" type="ORF">FJV41_35355</name>
</gene>
<sequence length="125" mass="13093">MSAIQIFLIGMLGSALQELLHWYGLREHLGTGRYKALMRSIPYWVVTGLMIVGSGVAVWAWFAGDGSIPARQYLVLGAALPLIFKKAVEVVTGAKPGVAASSPTAAANSGKLADYFQGAGGSRVA</sequence>
<comment type="caution">
    <text evidence="2">The sequence shown here is derived from an EMBL/GenBank/DDBJ whole genome shotgun (WGS) entry which is preliminary data.</text>
</comment>
<protein>
    <submittedName>
        <fullName evidence="2">Uncharacterized protein</fullName>
    </submittedName>
</protein>
<dbReference type="OrthoDB" id="1189070at2"/>
<dbReference type="Proteomes" id="UP000315369">
    <property type="component" value="Unassembled WGS sequence"/>
</dbReference>
<feature type="transmembrane region" description="Helical" evidence="1">
    <location>
        <begin position="41"/>
        <end position="62"/>
    </location>
</feature>
<dbReference type="RefSeq" id="WP_141647014.1">
    <property type="nucleotide sequence ID" value="NZ_VIFM01000202.1"/>
</dbReference>
<evidence type="ECO:0000313" key="2">
    <source>
        <dbReference type="EMBL" id="TQF11217.1"/>
    </source>
</evidence>
<dbReference type="AlphaFoldDB" id="A0A540WQP7"/>
<keyword evidence="1" id="KW-1133">Transmembrane helix</keyword>
<evidence type="ECO:0000256" key="1">
    <source>
        <dbReference type="SAM" id="Phobius"/>
    </source>
</evidence>
<proteinExistence type="predicted"/>
<evidence type="ECO:0000313" key="3">
    <source>
        <dbReference type="Proteomes" id="UP000315369"/>
    </source>
</evidence>